<evidence type="ECO:0000313" key="3">
    <source>
        <dbReference type="Proteomes" id="UP000198598"/>
    </source>
</evidence>
<dbReference type="Proteomes" id="UP000198598">
    <property type="component" value="Unassembled WGS sequence"/>
</dbReference>
<reference evidence="2 3" key="1">
    <citation type="submission" date="2016-10" db="EMBL/GenBank/DDBJ databases">
        <authorList>
            <person name="de Groot N.N."/>
        </authorList>
    </citation>
    <scope>NUCLEOTIDE SEQUENCE [LARGE SCALE GENOMIC DNA]</scope>
    <source>
        <strain evidence="2 3">DSM 26130</strain>
    </source>
</reference>
<dbReference type="RefSeq" id="WP_093822537.1">
    <property type="nucleotide sequence ID" value="NZ_FOLQ01000001.1"/>
</dbReference>
<accession>A0A1I1F1S5</accession>
<keyword evidence="1" id="KW-0812">Transmembrane</keyword>
<dbReference type="OrthoDB" id="965474at2"/>
<dbReference type="AlphaFoldDB" id="A0A1I1F1S5"/>
<keyword evidence="1" id="KW-1133">Transmembrane helix</keyword>
<dbReference type="EMBL" id="FOLQ01000001">
    <property type="protein sequence ID" value="SFB93207.1"/>
    <property type="molecule type" value="Genomic_DNA"/>
</dbReference>
<gene>
    <name evidence="2" type="ORF">SAMN05216167_101126</name>
</gene>
<feature type="transmembrane region" description="Helical" evidence="1">
    <location>
        <begin position="12"/>
        <end position="41"/>
    </location>
</feature>
<protein>
    <submittedName>
        <fullName evidence="2">Uncharacterized protein</fullName>
    </submittedName>
</protein>
<keyword evidence="3" id="KW-1185">Reference proteome</keyword>
<evidence type="ECO:0000256" key="1">
    <source>
        <dbReference type="SAM" id="Phobius"/>
    </source>
</evidence>
<name>A0A1I1F1S5_9BACT</name>
<evidence type="ECO:0000313" key="2">
    <source>
        <dbReference type="EMBL" id="SFB93207.1"/>
    </source>
</evidence>
<proteinExistence type="predicted"/>
<dbReference type="STRING" id="662367.SAMN05216167_101126"/>
<keyword evidence="1" id="KW-0472">Membrane</keyword>
<sequence>MNIIWRVAAVALAVGLALFLLTLILKILLVGAGLFLLARVVGPRLMGRRRFGQLGRGDWQSSDMISIDNPAFRSGVNRGNVGRIIPIA</sequence>
<organism evidence="2 3">
    <name type="scientific">Spirosoma endophyticum</name>
    <dbReference type="NCBI Taxonomy" id="662367"/>
    <lineage>
        <taxon>Bacteria</taxon>
        <taxon>Pseudomonadati</taxon>
        <taxon>Bacteroidota</taxon>
        <taxon>Cytophagia</taxon>
        <taxon>Cytophagales</taxon>
        <taxon>Cytophagaceae</taxon>
        <taxon>Spirosoma</taxon>
    </lineage>
</organism>